<keyword evidence="2" id="KW-1185">Reference proteome</keyword>
<dbReference type="InterPro" id="IPR033457">
    <property type="entry name" value="DUF5133"/>
</dbReference>
<organism evidence="1 2">
    <name type="scientific">Streptomyces pyxinae</name>
    <dbReference type="NCBI Taxonomy" id="2970734"/>
    <lineage>
        <taxon>Bacteria</taxon>
        <taxon>Bacillati</taxon>
        <taxon>Actinomycetota</taxon>
        <taxon>Actinomycetes</taxon>
        <taxon>Kitasatosporales</taxon>
        <taxon>Streptomycetaceae</taxon>
        <taxon>Streptomyces</taxon>
    </lineage>
</organism>
<dbReference type="Pfam" id="PF17196">
    <property type="entry name" value="DUF5133"/>
    <property type="match status" value="1"/>
</dbReference>
<sequence length="72" mass="7616">MLLAHPAVLRELVTRYESLCSAGGPDRGPAVAPDLKRRLDDVAYTLCVATGTRQVEQALAAARARLATVPAT</sequence>
<gene>
    <name evidence="1" type="ORF">NX801_22765</name>
</gene>
<name>A0ABT2CLW7_9ACTN</name>
<comment type="caution">
    <text evidence="1">The sequence shown here is derived from an EMBL/GenBank/DDBJ whole genome shotgun (WGS) entry which is preliminary data.</text>
</comment>
<dbReference type="EMBL" id="JANUGQ010000022">
    <property type="protein sequence ID" value="MCS0638425.1"/>
    <property type="molecule type" value="Genomic_DNA"/>
</dbReference>
<protein>
    <submittedName>
        <fullName evidence="1">DUF5133 domain-containing protein</fullName>
    </submittedName>
</protein>
<reference evidence="1" key="1">
    <citation type="submission" date="2022-08" db="EMBL/GenBank/DDBJ databases">
        <authorList>
            <person name="Somphong A."/>
            <person name="Phongsopitanun W."/>
        </authorList>
    </citation>
    <scope>NUCLEOTIDE SEQUENCE</scope>
    <source>
        <strain evidence="1">LP05-1</strain>
    </source>
</reference>
<accession>A0ABT2CLW7</accession>
<proteinExistence type="predicted"/>
<dbReference type="RefSeq" id="WP_258789712.1">
    <property type="nucleotide sequence ID" value="NZ_JANUGQ010000022.1"/>
</dbReference>
<evidence type="ECO:0000313" key="1">
    <source>
        <dbReference type="EMBL" id="MCS0638425.1"/>
    </source>
</evidence>
<evidence type="ECO:0000313" key="2">
    <source>
        <dbReference type="Proteomes" id="UP001431313"/>
    </source>
</evidence>
<dbReference type="Proteomes" id="UP001431313">
    <property type="component" value="Unassembled WGS sequence"/>
</dbReference>